<keyword evidence="5 7" id="KW-0472">Membrane</keyword>
<reference evidence="8 9" key="1">
    <citation type="submission" date="2019-03" db="EMBL/GenBank/DDBJ databases">
        <title>Genomic features of bacteria from cold environments.</title>
        <authorList>
            <person name="Shen L."/>
        </authorList>
    </citation>
    <scope>NUCLEOTIDE SEQUENCE [LARGE SCALE GENOMIC DNA]</scope>
    <source>
        <strain evidence="9">T3246-1</strain>
    </source>
</reference>
<evidence type="ECO:0000256" key="6">
    <source>
        <dbReference type="SAM" id="MobiDB-lite"/>
    </source>
</evidence>
<evidence type="ECO:0000313" key="8">
    <source>
        <dbReference type="EMBL" id="TDE88776.1"/>
    </source>
</evidence>
<keyword evidence="4 7" id="KW-1133">Transmembrane helix</keyword>
<feature type="region of interest" description="Disordered" evidence="6">
    <location>
        <begin position="366"/>
        <end position="426"/>
    </location>
</feature>
<dbReference type="RefSeq" id="WP_133109860.1">
    <property type="nucleotide sequence ID" value="NZ_SMNA01000015.1"/>
</dbReference>
<evidence type="ECO:0000256" key="5">
    <source>
        <dbReference type="ARBA" id="ARBA00023136"/>
    </source>
</evidence>
<keyword evidence="9" id="KW-1185">Reference proteome</keyword>
<feature type="transmembrane region" description="Helical" evidence="7">
    <location>
        <begin position="270"/>
        <end position="288"/>
    </location>
</feature>
<comment type="subcellular location">
    <subcellularLocation>
        <location evidence="1">Membrane</location>
        <topology evidence="1">Multi-pass membrane protein</topology>
    </subcellularLocation>
</comment>
<dbReference type="EMBL" id="SMNA01000015">
    <property type="protein sequence ID" value="TDE88776.1"/>
    <property type="molecule type" value="Genomic_DNA"/>
</dbReference>
<keyword evidence="3 7" id="KW-0812">Transmembrane</keyword>
<feature type="transmembrane region" description="Helical" evidence="7">
    <location>
        <begin position="205"/>
        <end position="238"/>
    </location>
</feature>
<evidence type="ECO:0000256" key="3">
    <source>
        <dbReference type="ARBA" id="ARBA00022692"/>
    </source>
</evidence>
<dbReference type="InterPro" id="IPR002549">
    <property type="entry name" value="AI-2E-like"/>
</dbReference>
<comment type="caution">
    <text evidence="8">The sequence shown here is derived from an EMBL/GenBank/DDBJ whole genome shotgun (WGS) entry which is preliminary data.</text>
</comment>
<dbReference type="Pfam" id="PF01594">
    <property type="entry name" value="AI-2E_transport"/>
    <property type="match status" value="1"/>
</dbReference>
<gene>
    <name evidence="8" type="ORF">EXU48_22050</name>
</gene>
<comment type="similarity">
    <text evidence="2">Belongs to the autoinducer-2 exporter (AI-2E) (TC 2.A.86) family.</text>
</comment>
<accession>A0ABY2DXL1</accession>
<feature type="transmembrane region" description="Helical" evidence="7">
    <location>
        <begin position="308"/>
        <end position="334"/>
    </location>
</feature>
<organism evidence="8 9">
    <name type="scientific">Occultella glacieicola</name>
    <dbReference type="NCBI Taxonomy" id="2518684"/>
    <lineage>
        <taxon>Bacteria</taxon>
        <taxon>Bacillati</taxon>
        <taxon>Actinomycetota</taxon>
        <taxon>Actinomycetes</taxon>
        <taxon>Micrococcales</taxon>
        <taxon>Ruaniaceae</taxon>
        <taxon>Occultella</taxon>
    </lineage>
</organism>
<dbReference type="PANTHER" id="PTHR21716:SF64">
    <property type="entry name" value="AI-2 TRANSPORT PROTEIN TQSA"/>
    <property type="match status" value="1"/>
</dbReference>
<name>A0ABY2DXL1_9MICO</name>
<dbReference type="PANTHER" id="PTHR21716">
    <property type="entry name" value="TRANSMEMBRANE PROTEIN"/>
    <property type="match status" value="1"/>
</dbReference>
<feature type="transmembrane region" description="Helical" evidence="7">
    <location>
        <begin position="160"/>
        <end position="178"/>
    </location>
</feature>
<protein>
    <submittedName>
        <fullName evidence="8">AI-2E family transporter</fullName>
    </submittedName>
</protein>
<evidence type="ECO:0000313" key="9">
    <source>
        <dbReference type="Proteomes" id="UP000504882"/>
    </source>
</evidence>
<feature type="transmembrane region" description="Helical" evidence="7">
    <location>
        <begin position="20"/>
        <end position="53"/>
    </location>
</feature>
<feature type="transmembrane region" description="Helical" evidence="7">
    <location>
        <begin position="74"/>
        <end position="99"/>
    </location>
</feature>
<evidence type="ECO:0000256" key="1">
    <source>
        <dbReference type="ARBA" id="ARBA00004141"/>
    </source>
</evidence>
<evidence type="ECO:0000256" key="4">
    <source>
        <dbReference type="ARBA" id="ARBA00022989"/>
    </source>
</evidence>
<proteinExistence type="inferred from homology"/>
<evidence type="ECO:0000256" key="2">
    <source>
        <dbReference type="ARBA" id="ARBA00009773"/>
    </source>
</evidence>
<evidence type="ECO:0000256" key="7">
    <source>
        <dbReference type="SAM" id="Phobius"/>
    </source>
</evidence>
<sequence>MSHQSGTDVLEVSSRPSLQTTALVLGGLTIAAVGLHFASSIIAPTFFALTLIVSARPMQMWLTRHRVHPMVAAILVLLFLYVILVALVIMLAMSVARLVTELPAYSYRFQAIYADLIEWLSQFGVDEQTLEGVLGDFDLNRIVGLLGTVLEGMSSAGGQAALLLVVMFFLAIDSTNVGRRFELSASRRPNLTAALTDFVTGVRKYWIVATVFGLIVAVLDVIALSIIGVPMVLVWGVLAFVTNYIPNVGFVLGLIPPALIALVDGGVSQMIWVIVTYSVLNFTVQTIIQPKVTGDAVGLSPVVSFLSLTFWTLVVGPLGAILAVPLTLFAKAILVDAHPESRWISAYLVTDAEARKQLARFRVSSTDDVPAADEEAAAGPDRAESDPVPVAAGPATPQGAAGADDAAGAGESGESDEPGDGARPTA</sequence>
<feature type="compositionally biased region" description="Low complexity" evidence="6">
    <location>
        <begin position="386"/>
        <end position="409"/>
    </location>
</feature>
<dbReference type="Proteomes" id="UP000504882">
    <property type="component" value="Unassembled WGS sequence"/>
</dbReference>